<comment type="caution">
    <text evidence="6">The sequence shown here is derived from an EMBL/GenBank/DDBJ whole genome shotgun (WGS) entry which is preliminary data.</text>
</comment>
<feature type="transmembrane region" description="Helical" evidence="5">
    <location>
        <begin position="134"/>
        <end position="159"/>
    </location>
</feature>
<evidence type="ECO:0000256" key="2">
    <source>
        <dbReference type="ARBA" id="ARBA00022692"/>
    </source>
</evidence>
<dbReference type="InterPro" id="IPR004031">
    <property type="entry name" value="PMP22/EMP/MP20/Claudin"/>
</dbReference>
<dbReference type="PANTHER" id="PTHR10671:SF108">
    <property type="entry name" value="CLAUDIN FAMILY PROTEIN-RELATED"/>
    <property type="match status" value="1"/>
</dbReference>
<proteinExistence type="predicted"/>
<dbReference type="GO" id="GO:0005886">
    <property type="term" value="C:plasma membrane"/>
    <property type="evidence" value="ECO:0007669"/>
    <property type="project" value="TreeGrafter"/>
</dbReference>
<dbReference type="AlphaFoldDB" id="A0AAN8G5S0"/>
<evidence type="ECO:0000256" key="1">
    <source>
        <dbReference type="ARBA" id="ARBA00004141"/>
    </source>
</evidence>
<sequence>MPLYSLFGIIAALLSGAGCIVHVIGLSVVYWIVSDPYVSGWGTGLWQHCNFYQCSHHSTYYVCSLEYWKASQAMVMIGFFVGLAGFIFTIISVQQKNRLLHLVSAIACILAAVSILLAVIVFGAKTTLRPNTQWGWGFILCAISPLIFIPAGVLNFWLYRGTTSV</sequence>
<name>A0AAN8G5S0_PATCE</name>
<dbReference type="PANTHER" id="PTHR10671">
    <property type="entry name" value="EPITHELIAL MEMBRANE PROTEIN-RELATED"/>
    <property type="match status" value="1"/>
</dbReference>
<evidence type="ECO:0000256" key="3">
    <source>
        <dbReference type="ARBA" id="ARBA00022989"/>
    </source>
</evidence>
<dbReference type="Proteomes" id="UP001347796">
    <property type="component" value="Unassembled WGS sequence"/>
</dbReference>
<gene>
    <name evidence="6" type="ORF">SNE40_022598</name>
</gene>
<evidence type="ECO:0000313" key="6">
    <source>
        <dbReference type="EMBL" id="KAK6165733.1"/>
    </source>
</evidence>
<protein>
    <submittedName>
        <fullName evidence="6">Uncharacterized protein</fullName>
    </submittedName>
</protein>
<keyword evidence="4 5" id="KW-0472">Membrane</keyword>
<keyword evidence="2 5" id="KW-0812">Transmembrane</keyword>
<dbReference type="EMBL" id="JAZGQO010000021">
    <property type="protein sequence ID" value="KAK6165733.1"/>
    <property type="molecule type" value="Genomic_DNA"/>
</dbReference>
<comment type="subcellular location">
    <subcellularLocation>
        <location evidence="1">Membrane</location>
        <topology evidence="1">Multi-pass membrane protein</topology>
    </subcellularLocation>
</comment>
<evidence type="ECO:0000313" key="7">
    <source>
        <dbReference type="Proteomes" id="UP001347796"/>
    </source>
</evidence>
<reference evidence="6 7" key="1">
    <citation type="submission" date="2024-01" db="EMBL/GenBank/DDBJ databases">
        <title>The genome of the rayed Mediterranean limpet Patella caerulea (Linnaeus, 1758).</title>
        <authorList>
            <person name="Anh-Thu Weber A."/>
            <person name="Halstead-Nussloch G."/>
        </authorList>
    </citation>
    <scope>NUCLEOTIDE SEQUENCE [LARGE SCALE GENOMIC DNA]</scope>
    <source>
        <strain evidence="6">AATW-2023a</strain>
        <tissue evidence="6">Whole specimen</tissue>
    </source>
</reference>
<feature type="transmembrane region" description="Helical" evidence="5">
    <location>
        <begin position="7"/>
        <end position="33"/>
    </location>
</feature>
<keyword evidence="7" id="KW-1185">Reference proteome</keyword>
<feature type="transmembrane region" description="Helical" evidence="5">
    <location>
        <begin position="100"/>
        <end position="122"/>
    </location>
</feature>
<evidence type="ECO:0000256" key="5">
    <source>
        <dbReference type="SAM" id="Phobius"/>
    </source>
</evidence>
<organism evidence="6 7">
    <name type="scientific">Patella caerulea</name>
    <name type="common">Rayed Mediterranean limpet</name>
    <dbReference type="NCBI Taxonomy" id="87958"/>
    <lineage>
        <taxon>Eukaryota</taxon>
        <taxon>Metazoa</taxon>
        <taxon>Spiralia</taxon>
        <taxon>Lophotrochozoa</taxon>
        <taxon>Mollusca</taxon>
        <taxon>Gastropoda</taxon>
        <taxon>Patellogastropoda</taxon>
        <taxon>Patelloidea</taxon>
        <taxon>Patellidae</taxon>
        <taxon>Patella</taxon>
    </lineage>
</organism>
<keyword evidence="3 5" id="KW-1133">Transmembrane helix</keyword>
<accession>A0AAN8G5S0</accession>
<dbReference type="Pfam" id="PF00822">
    <property type="entry name" value="PMP22_Claudin"/>
    <property type="match status" value="1"/>
</dbReference>
<feature type="transmembrane region" description="Helical" evidence="5">
    <location>
        <begin position="73"/>
        <end position="93"/>
    </location>
</feature>
<evidence type="ECO:0000256" key="4">
    <source>
        <dbReference type="ARBA" id="ARBA00023136"/>
    </source>
</evidence>
<dbReference type="Gene3D" id="1.20.140.150">
    <property type="match status" value="1"/>
</dbReference>
<dbReference type="InterPro" id="IPR050579">
    <property type="entry name" value="PMP-22/EMP/MP20-like"/>
</dbReference>